<dbReference type="GO" id="GO:0016788">
    <property type="term" value="F:hydrolase activity, acting on ester bonds"/>
    <property type="evidence" value="ECO:0007669"/>
    <property type="project" value="InterPro"/>
</dbReference>
<dbReference type="OrthoDB" id="1683520at2759"/>
<keyword evidence="10" id="KW-1185">Reference proteome</keyword>
<organism evidence="9 10">
    <name type="scientific">Ricinus communis</name>
    <name type="common">Castor bean</name>
    <dbReference type="NCBI Taxonomy" id="3988"/>
    <lineage>
        <taxon>Eukaryota</taxon>
        <taxon>Viridiplantae</taxon>
        <taxon>Streptophyta</taxon>
        <taxon>Embryophyta</taxon>
        <taxon>Tracheophyta</taxon>
        <taxon>Spermatophyta</taxon>
        <taxon>Magnoliopsida</taxon>
        <taxon>eudicotyledons</taxon>
        <taxon>Gunneridae</taxon>
        <taxon>Pentapetalae</taxon>
        <taxon>rosids</taxon>
        <taxon>fabids</taxon>
        <taxon>Malpighiales</taxon>
        <taxon>Euphorbiaceae</taxon>
        <taxon>Acalyphoideae</taxon>
        <taxon>Acalypheae</taxon>
        <taxon>Ricinus</taxon>
    </lineage>
</organism>
<dbReference type="PANTHER" id="PTHR45650">
    <property type="entry name" value="GDSL-LIKE LIPASE/ACYLHYDROLASE-RELATED"/>
    <property type="match status" value="1"/>
</dbReference>
<dbReference type="GO" id="GO:0005576">
    <property type="term" value="C:extracellular region"/>
    <property type="evidence" value="ECO:0007669"/>
    <property type="project" value="UniProtKB-SubCell"/>
</dbReference>
<dbReference type="InterPro" id="IPR001087">
    <property type="entry name" value="GDSL"/>
</dbReference>
<evidence type="ECO:0000256" key="4">
    <source>
        <dbReference type="ARBA" id="ARBA00022729"/>
    </source>
</evidence>
<dbReference type="PANTHER" id="PTHR45650:SF80">
    <property type="entry name" value="FINGER PROTEIN, PUTATIVE-RELATED"/>
    <property type="match status" value="1"/>
</dbReference>
<dbReference type="Pfam" id="PF00657">
    <property type="entry name" value="Lipase_GDSL"/>
    <property type="match status" value="1"/>
</dbReference>
<evidence type="ECO:0000256" key="7">
    <source>
        <dbReference type="ARBA" id="ARBA00023098"/>
    </source>
</evidence>
<dbReference type="InterPro" id="IPR035669">
    <property type="entry name" value="SGNH_plant_lipase-like"/>
</dbReference>
<proteinExistence type="inferred from homology"/>
<reference evidence="10" key="1">
    <citation type="journal article" date="2010" name="Nat. Biotechnol.">
        <title>Draft genome sequence of the oilseed species Ricinus communis.</title>
        <authorList>
            <person name="Chan A.P."/>
            <person name="Crabtree J."/>
            <person name="Zhao Q."/>
            <person name="Lorenzi H."/>
            <person name="Orvis J."/>
            <person name="Puiu D."/>
            <person name="Melake-Berhan A."/>
            <person name="Jones K.M."/>
            <person name="Redman J."/>
            <person name="Chen G."/>
            <person name="Cahoon E.B."/>
            <person name="Gedil M."/>
            <person name="Stanke M."/>
            <person name="Haas B.J."/>
            <person name="Wortman J.R."/>
            <person name="Fraser-Liggett C.M."/>
            <person name="Ravel J."/>
            <person name="Rabinowicz P.D."/>
        </authorList>
    </citation>
    <scope>NUCLEOTIDE SEQUENCE [LARGE SCALE GENOMIC DNA]</scope>
    <source>
        <strain evidence="10">cv. Hale</strain>
    </source>
</reference>
<dbReference type="InterPro" id="IPR036514">
    <property type="entry name" value="SGNH_hydro_sf"/>
</dbReference>
<name>B9RHU9_RICCO</name>
<evidence type="ECO:0000256" key="2">
    <source>
        <dbReference type="ARBA" id="ARBA00008668"/>
    </source>
</evidence>
<dbReference type="InterPro" id="IPR051238">
    <property type="entry name" value="GDSL_esterase/lipase"/>
</dbReference>
<keyword evidence="4 8" id="KW-0732">Signal</keyword>
<dbReference type="InParanoid" id="B9RHU9"/>
<dbReference type="KEGG" id="rcu:8259959"/>
<evidence type="ECO:0000256" key="3">
    <source>
        <dbReference type="ARBA" id="ARBA00022525"/>
    </source>
</evidence>
<dbReference type="STRING" id="3988.B9RHU9"/>
<evidence type="ECO:0000256" key="8">
    <source>
        <dbReference type="SAM" id="SignalP"/>
    </source>
</evidence>
<feature type="signal peptide" evidence="8">
    <location>
        <begin position="1"/>
        <end position="26"/>
    </location>
</feature>
<evidence type="ECO:0000256" key="5">
    <source>
        <dbReference type="ARBA" id="ARBA00022801"/>
    </source>
</evidence>
<protein>
    <submittedName>
        <fullName evidence="9">Zinc finger protein, putative</fullName>
    </submittedName>
</protein>
<keyword evidence="7" id="KW-0443">Lipid metabolism</keyword>
<evidence type="ECO:0000256" key="6">
    <source>
        <dbReference type="ARBA" id="ARBA00022963"/>
    </source>
</evidence>
<evidence type="ECO:0000313" key="9">
    <source>
        <dbReference type="EMBL" id="EEF48721.1"/>
    </source>
</evidence>
<keyword evidence="6" id="KW-0442">Lipid degradation</keyword>
<dbReference type="AlphaFoldDB" id="B9RHU9"/>
<comment type="similarity">
    <text evidence="2">Belongs to the 'GDSL' lipolytic enzyme family.</text>
</comment>
<keyword evidence="3" id="KW-0964">Secreted</keyword>
<comment type="subcellular location">
    <subcellularLocation>
        <location evidence="1">Secreted</location>
    </subcellularLocation>
</comment>
<accession>B9RHU9</accession>
<dbReference type="Proteomes" id="UP000008311">
    <property type="component" value="Unassembled WGS sequence"/>
</dbReference>
<evidence type="ECO:0000313" key="10">
    <source>
        <dbReference type="Proteomes" id="UP000008311"/>
    </source>
</evidence>
<dbReference type="EMBL" id="EQ973781">
    <property type="protein sequence ID" value="EEF48721.1"/>
    <property type="molecule type" value="Genomic_DNA"/>
</dbReference>
<dbReference type="CDD" id="cd01837">
    <property type="entry name" value="SGNH_plant_lipase_like"/>
    <property type="match status" value="1"/>
</dbReference>
<feature type="chain" id="PRO_5002891045" evidence="8">
    <location>
        <begin position="27"/>
        <end position="367"/>
    </location>
</feature>
<evidence type="ECO:0000256" key="1">
    <source>
        <dbReference type="ARBA" id="ARBA00004613"/>
    </source>
</evidence>
<gene>
    <name evidence="9" type="ORF">RCOM_1573730</name>
</gene>
<sequence length="367" mass="40711">MFISKSMRSAVFLVLAVTLKLSSTLASGNPQVPCYFIFGASYYDNGNNNRLITLARANYRPYGIDFPQGPTGRFTNGRTTGDFLAKFLGFKDFIPPFANASYHQRAPNNDILKGVNYASGSSGILKETSKHVGARICMDGQLQNHQTAVSRIASILGNKDAAKNHLNKCLYTVAIGDNDYIGNYFLPLLYNTSSRYSPEQFATKLIQKFTLQLTTLYNLGARKIAVFGIPPLDCSPSATKASRSAGKCVEERTHSISIFNSRLRQLVDGLNKNLTNSKFMSVNTYGISRSSLSRFKVTDAACCKVEERVGITTCIPHGRSCDNRNEYMWWDAVHQTEAAYKIIAERAYKSQSPSDTYPVDISRLVRS</sequence>
<keyword evidence="5" id="KW-0378">Hydrolase</keyword>
<dbReference type="GO" id="GO:0016042">
    <property type="term" value="P:lipid catabolic process"/>
    <property type="evidence" value="ECO:0007669"/>
    <property type="project" value="UniProtKB-KW"/>
</dbReference>
<dbReference type="Gene3D" id="3.40.50.1110">
    <property type="entry name" value="SGNH hydrolase"/>
    <property type="match status" value="1"/>
</dbReference>
<dbReference type="SUPFAM" id="SSF52266">
    <property type="entry name" value="SGNH hydrolase"/>
    <property type="match status" value="1"/>
</dbReference>
<dbReference type="OMA" id="MNIVVMV"/>
<dbReference type="eggNOG" id="KOG0017">
    <property type="taxonomic scope" value="Eukaryota"/>
</dbReference>